<keyword evidence="4" id="KW-1185">Reference proteome</keyword>
<dbReference type="InterPro" id="IPR023393">
    <property type="entry name" value="START-like_dom_sf"/>
</dbReference>
<name>A0A2S7SUL8_9BACT</name>
<reference evidence="3 4" key="1">
    <citation type="submission" date="2018-01" db="EMBL/GenBank/DDBJ databases">
        <title>A novel member of the phylum Bacteroidetes isolated from glacier ice.</title>
        <authorList>
            <person name="Liu Q."/>
            <person name="Xin Y.-H."/>
        </authorList>
    </citation>
    <scope>NUCLEOTIDE SEQUENCE [LARGE SCALE GENOMIC DNA]</scope>
    <source>
        <strain evidence="3 4">RB1R16</strain>
    </source>
</reference>
<evidence type="ECO:0000313" key="3">
    <source>
        <dbReference type="EMBL" id="PQJ10295.1"/>
    </source>
</evidence>
<proteinExistence type="inferred from homology"/>
<evidence type="ECO:0000256" key="1">
    <source>
        <dbReference type="ARBA" id="ARBA00006817"/>
    </source>
</evidence>
<sequence length="142" mass="16649">MKTPPIIVEAILNAPADKVWAALTHHRQMKHWYFDIEDFIAEYGAEFEFYGGTPERQYLHKCKITDLVQDQKIGYDWKYDGVEGDSHVTFEIHPEEGDKTKLRLVHSGTETFPTYDTNFSRTSFENGWNEIINTNLRNYLES</sequence>
<dbReference type="SUPFAM" id="SSF55961">
    <property type="entry name" value="Bet v1-like"/>
    <property type="match status" value="1"/>
</dbReference>
<dbReference type="EMBL" id="PPSL01000004">
    <property type="protein sequence ID" value="PQJ10295.1"/>
    <property type="molecule type" value="Genomic_DNA"/>
</dbReference>
<dbReference type="AlphaFoldDB" id="A0A2S7SUL8"/>
<dbReference type="CDD" id="cd07814">
    <property type="entry name" value="SRPBCC_CalC_Aha1-like"/>
    <property type="match status" value="1"/>
</dbReference>
<gene>
    <name evidence="3" type="ORF">CJD36_016570</name>
</gene>
<protein>
    <submittedName>
        <fullName evidence="3">SRPBCC domain-containing protein</fullName>
    </submittedName>
</protein>
<dbReference type="RefSeq" id="WP_105040304.1">
    <property type="nucleotide sequence ID" value="NZ_PPSL01000004.1"/>
</dbReference>
<dbReference type="InterPro" id="IPR013538">
    <property type="entry name" value="ASHA1/2-like_C"/>
</dbReference>
<evidence type="ECO:0000313" key="4">
    <source>
        <dbReference type="Proteomes" id="UP000239872"/>
    </source>
</evidence>
<dbReference type="Gene3D" id="3.30.530.20">
    <property type="match status" value="1"/>
</dbReference>
<dbReference type="OrthoDB" id="2355173at2"/>
<dbReference type="Pfam" id="PF08327">
    <property type="entry name" value="AHSA1"/>
    <property type="match status" value="1"/>
</dbReference>
<accession>A0A2S7SUL8</accession>
<comment type="caution">
    <text evidence="3">The sequence shown here is derived from an EMBL/GenBank/DDBJ whole genome shotgun (WGS) entry which is preliminary data.</text>
</comment>
<feature type="domain" description="Activator of Hsp90 ATPase homologue 1/2-like C-terminal" evidence="2">
    <location>
        <begin position="13"/>
        <end position="141"/>
    </location>
</feature>
<evidence type="ECO:0000259" key="2">
    <source>
        <dbReference type="Pfam" id="PF08327"/>
    </source>
</evidence>
<organism evidence="3 4">
    <name type="scientific">Flavipsychrobacter stenotrophus</name>
    <dbReference type="NCBI Taxonomy" id="2077091"/>
    <lineage>
        <taxon>Bacteria</taxon>
        <taxon>Pseudomonadati</taxon>
        <taxon>Bacteroidota</taxon>
        <taxon>Chitinophagia</taxon>
        <taxon>Chitinophagales</taxon>
        <taxon>Chitinophagaceae</taxon>
        <taxon>Flavipsychrobacter</taxon>
    </lineage>
</organism>
<comment type="similarity">
    <text evidence="1">Belongs to the AHA1 family.</text>
</comment>
<dbReference type="Proteomes" id="UP000239872">
    <property type="component" value="Unassembled WGS sequence"/>
</dbReference>